<dbReference type="PANTHER" id="PTHR35908">
    <property type="entry name" value="HYPOTHETICAL FUSION PROTEIN"/>
    <property type="match status" value="1"/>
</dbReference>
<dbReference type="PANTHER" id="PTHR35908:SF1">
    <property type="entry name" value="CONSERVED PROTEIN"/>
    <property type="match status" value="1"/>
</dbReference>
<dbReference type="AlphaFoldDB" id="A0A2S6IUN4"/>
<dbReference type="EMBL" id="PTJD01000002">
    <property type="protein sequence ID" value="PPK97987.1"/>
    <property type="molecule type" value="Genomic_DNA"/>
</dbReference>
<reference evidence="2 3" key="1">
    <citation type="submission" date="2018-02" db="EMBL/GenBank/DDBJ databases">
        <title>Genomic Encyclopedia of Archaeal and Bacterial Type Strains, Phase II (KMG-II): from individual species to whole genera.</title>
        <authorList>
            <person name="Goeker M."/>
        </authorList>
    </citation>
    <scope>NUCLEOTIDE SEQUENCE [LARGE SCALE GENOMIC DNA]</scope>
    <source>
        <strain evidence="2 3">DSM 22857</strain>
    </source>
</reference>
<organism evidence="2 3">
    <name type="scientific">Kineococcus xinjiangensis</name>
    <dbReference type="NCBI Taxonomy" id="512762"/>
    <lineage>
        <taxon>Bacteria</taxon>
        <taxon>Bacillati</taxon>
        <taxon>Actinomycetota</taxon>
        <taxon>Actinomycetes</taxon>
        <taxon>Kineosporiales</taxon>
        <taxon>Kineosporiaceae</taxon>
        <taxon>Kineococcus</taxon>
    </lineage>
</organism>
<dbReference type="Proteomes" id="UP000239485">
    <property type="component" value="Unassembled WGS sequence"/>
</dbReference>
<dbReference type="Gene3D" id="3.10.180.10">
    <property type="entry name" value="2,3-Dihydroxybiphenyl 1,2-Dioxygenase, domain 1"/>
    <property type="match status" value="1"/>
</dbReference>
<dbReference type="InterPro" id="IPR041581">
    <property type="entry name" value="Glyoxalase_6"/>
</dbReference>
<sequence length="127" mass="13916">MGMHWTLGCDAADPHRLAAFWATALGYEPEPGYDEPDGASIIDPEGKGPALSFLRVPEAKSAKNRMHIDLRVAGEPPWDVPAREQLIHATVERLVAIGASTVREVRYEQQLGHVVMLDPEGNEFCVA</sequence>
<accession>A0A2S6IUN4</accession>
<dbReference type="OrthoDB" id="5524593at2"/>
<dbReference type="InterPro" id="IPR029068">
    <property type="entry name" value="Glyas_Bleomycin-R_OHBP_Dase"/>
</dbReference>
<dbReference type="SUPFAM" id="SSF54593">
    <property type="entry name" value="Glyoxalase/Bleomycin resistance protein/Dihydroxybiphenyl dioxygenase"/>
    <property type="match status" value="1"/>
</dbReference>
<evidence type="ECO:0000313" key="3">
    <source>
        <dbReference type="Proteomes" id="UP000239485"/>
    </source>
</evidence>
<gene>
    <name evidence="2" type="ORF">CLV92_102138</name>
</gene>
<dbReference type="RefSeq" id="WP_146099400.1">
    <property type="nucleotide sequence ID" value="NZ_PTJD01000002.1"/>
</dbReference>
<evidence type="ECO:0000259" key="1">
    <source>
        <dbReference type="Pfam" id="PF18029"/>
    </source>
</evidence>
<keyword evidence="3" id="KW-1185">Reference proteome</keyword>
<comment type="caution">
    <text evidence="2">The sequence shown here is derived from an EMBL/GenBank/DDBJ whole genome shotgun (WGS) entry which is preliminary data.</text>
</comment>
<feature type="domain" description="Glyoxalase-like" evidence="1">
    <location>
        <begin position="8"/>
        <end position="126"/>
    </location>
</feature>
<dbReference type="Pfam" id="PF18029">
    <property type="entry name" value="Glyoxalase_6"/>
    <property type="match status" value="1"/>
</dbReference>
<evidence type="ECO:0000313" key="2">
    <source>
        <dbReference type="EMBL" id="PPK97987.1"/>
    </source>
</evidence>
<proteinExistence type="predicted"/>
<name>A0A2S6IUN4_9ACTN</name>
<protein>
    <recommendedName>
        <fullName evidence="1">Glyoxalase-like domain-containing protein</fullName>
    </recommendedName>
</protein>